<comment type="caution">
    <text evidence="2">The sequence shown here is derived from an EMBL/GenBank/DDBJ whole genome shotgun (WGS) entry which is preliminary data.</text>
</comment>
<dbReference type="Gene3D" id="3.30.110.40">
    <property type="entry name" value="TusA-like domain"/>
    <property type="match status" value="1"/>
</dbReference>
<evidence type="ECO:0000259" key="1">
    <source>
        <dbReference type="Pfam" id="PF01206"/>
    </source>
</evidence>
<keyword evidence="3" id="KW-1185">Reference proteome</keyword>
<dbReference type="Pfam" id="PF01206">
    <property type="entry name" value="TusA"/>
    <property type="match status" value="1"/>
</dbReference>
<proteinExistence type="predicted"/>
<organism evidence="2 3">
    <name type="scientific">Dissulfurirhabdus thermomarina</name>
    <dbReference type="NCBI Taxonomy" id="1765737"/>
    <lineage>
        <taxon>Bacteria</taxon>
        <taxon>Deltaproteobacteria</taxon>
        <taxon>Dissulfurirhabdaceae</taxon>
        <taxon>Dissulfurirhabdus</taxon>
    </lineage>
</organism>
<accession>A0A6N9TSK5</accession>
<evidence type="ECO:0000313" key="3">
    <source>
        <dbReference type="Proteomes" id="UP000469346"/>
    </source>
</evidence>
<dbReference type="NCBIfam" id="TIGR03527">
    <property type="entry name" value="selenium_YedF"/>
    <property type="match status" value="1"/>
</dbReference>
<evidence type="ECO:0000313" key="2">
    <source>
        <dbReference type="EMBL" id="NDY42427.1"/>
    </source>
</evidence>
<dbReference type="InterPro" id="IPR001455">
    <property type="entry name" value="TusA-like"/>
</dbReference>
<dbReference type="SUPFAM" id="SSF75169">
    <property type="entry name" value="DsrEFH-like"/>
    <property type="match status" value="1"/>
</dbReference>
<dbReference type="SUPFAM" id="SSF64307">
    <property type="entry name" value="SirA-like"/>
    <property type="match status" value="1"/>
</dbReference>
<sequence length="201" mass="21956">MARELDCRGLTCPGPVMQVREILEKEHPATIVVSVDNEAAGENVSRFLEHHRYQVTVEQADDAIHVIGRYGEDGQCELMPPSQPKALSGDRKILVMVTTNRIGHGDDELGEALLRNFLETLPEMGPDLWRLILVNGGVKLAVRGSAAITALRRLADAGVSILVCGTCLNHFHLLDQKEVGETTNMLDIVTSLQLADSVLNV</sequence>
<protein>
    <submittedName>
        <fullName evidence="2">Sulfurtransferase-like selenium metabolism protein YedF</fullName>
    </submittedName>
</protein>
<dbReference type="GO" id="GO:0016740">
    <property type="term" value="F:transferase activity"/>
    <property type="evidence" value="ECO:0007669"/>
    <property type="project" value="UniProtKB-KW"/>
</dbReference>
<feature type="domain" description="UPF0033" evidence="1">
    <location>
        <begin position="3"/>
        <end position="66"/>
    </location>
</feature>
<dbReference type="InterPro" id="IPR019870">
    <property type="entry name" value="Se_metab_YedF"/>
</dbReference>
<dbReference type="Proteomes" id="UP000469346">
    <property type="component" value="Unassembled WGS sequence"/>
</dbReference>
<reference evidence="2 3" key="1">
    <citation type="submission" date="2020-02" db="EMBL/GenBank/DDBJ databases">
        <title>Comparative genomics of sulfur disproportionating microorganisms.</title>
        <authorList>
            <person name="Ward L.M."/>
            <person name="Bertran E."/>
            <person name="Johnston D.T."/>
        </authorList>
    </citation>
    <scope>NUCLEOTIDE SEQUENCE [LARGE SCALE GENOMIC DNA]</scope>
    <source>
        <strain evidence="2 3">DSM 100025</strain>
    </source>
</reference>
<dbReference type="AlphaFoldDB" id="A0A6N9TSK5"/>
<dbReference type="RefSeq" id="WP_163298566.1">
    <property type="nucleotide sequence ID" value="NZ_JAAGRR010000055.1"/>
</dbReference>
<name>A0A6N9TSK5_DISTH</name>
<gene>
    <name evidence="2" type="primary">yedF</name>
    <name evidence="2" type="ORF">G3N55_06170</name>
</gene>
<dbReference type="EMBL" id="JAAGRR010000055">
    <property type="protein sequence ID" value="NDY42427.1"/>
    <property type="molecule type" value="Genomic_DNA"/>
</dbReference>
<dbReference type="CDD" id="cd03421">
    <property type="entry name" value="SirA_like_N"/>
    <property type="match status" value="1"/>
</dbReference>
<dbReference type="InterPro" id="IPR027396">
    <property type="entry name" value="DsrEFH-like"/>
</dbReference>
<dbReference type="InterPro" id="IPR036868">
    <property type="entry name" value="TusA-like_sf"/>
</dbReference>
<keyword evidence="2" id="KW-0808">Transferase</keyword>